<dbReference type="SUPFAM" id="SSF75304">
    <property type="entry name" value="Amidase signature (AS) enzymes"/>
    <property type="match status" value="1"/>
</dbReference>
<dbReference type="EMBL" id="CP033930">
    <property type="protein sequence ID" value="AZB16790.1"/>
    <property type="molecule type" value="Genomic_DNA"/>
</dbReference>
<protein>
    <submittedName>
        <fullName evidence="1">Amidase</fullName>
        <ecNumber evidence="1">3.5.1.4</ecNumber>
    </submittedName>
</protein>
<dbReference type="Proteomes" id="UP000269015">
    <property type="component" value="Chromosome"/>
</dbReference>
<dbReference type="Gene3D" id="3.90.1300.10">
    <property type="entry name" value="Amidase signature (AS) domain"/>
    <property type="match status" value="1"/>
</dbReference>
<accession>A0A5R9PUP7</accession>
<dbReference type="InterPro" id="IPR023631">
    <property type="entry name" value="Amidase_dom"/>
</dbReference>
<dbReference type="GO" id="GO:0004040">
    <property type="term" value="F:amidase activity"/>
    <property type="evidence" value="ECO:0007669"/>
    <property type="project" value="UniProtKB-EC"/>
</dbReference>
<dbReference type="InterPro" id="IPR036928">
    <property type="entry name" value="AS_sf"/>
</dbReference>
<organism evidence="1 2">
    <name type="scientific">Chryseobacterium indologenes</name>
    <name type="common">Flavobacterium indologenes</name>
    <dbReference type="NCBI Taxonomy" id="253"/>
    <lineage>
        <taxon>Bacteria</taxon>
        <taxon>Pseudomonadati</taxon>
        <taxon>Bacteroidota</taxon>
        <taxon>Flavobacteriia</taxon>
        <taxon>Flavobacteriales</taxon>
        <taxon>Weeksellaceae</taxon>
        <taxon>Chryseobacterium group</taxon>
        <taxon>Chryseobacterium</taxon>
    </lineage>
</organism>
<gene>
    <name evidence="1" type="ORF">EG352_02875</name>
</gene>
<dbReference type="PANTHER" id="PTHR42678">
    <property type="entry name" value="AMIDASE"/>
    <property type="match status" value="1"/>
</dbReference>
<dbReference type="PANTHER" id="PTHR42678:SF34">
    <property type="entry name" value="OS04G0183300 PROTEIN"/>
    <property type="match status" value="1"/>
</dbReference>
<dbReference type="EC" id="3.5.1.4" evidence="1"/>
<dbReference type="AlphaFoldDB" id="A0A5R9PUP7"/>
<dbReference type="OrthoDB" id="9811471at2"/>
<name>A0A5R9PUP7_CHRID</name>
<dbReference type="Pfam" id="PF01425">
    <property type="entry name" value="Amidase"/>
    <property type="match status" value="1"/>
</dbReference>
<dbReference type="NCBIfam" id="NF006006">
    <property type="entry name" value="PRK08137.1"/>
    <property type="match status" value="1"/>
</dbReference>
<evidence type="ECO:0000313" key="2">
    <source>
        <dbReference type="Proteomes" id="UP000269015"/>
    </source>
</evidence>
<dbReference type="RefSeq" id="WP_034738000.1">
    <property type="nucleotide sequence ID" value="NZ_CP033930.1"/>
</dbReference>
<proteinExistence type="predicted"/>
<dbReference type="GeneID" id="56897688"/>
<evidence type="ECO:0000313" key="1">
    <source>
        <dbReference type="EMBL" id="AZB16790.1"/>
    </source>
</evidence>
<sequence>MKKIILSVILFTGVISKAQNIADAQFKYPEYDIEKIQNLYKNNTATVKEVVESYLKRIHDIDQTGVQLNSVITVNPDAVKIADSLDHLEAKFRNKPLFGIPVLLKDNIDTHDKMPNTAGSLALKNSFPLQDSYIVKKLREAGAVIIGKTNLSEWANFRGEKSTSGWSGLGGLTKNPYILNRNTCGSSAGSGAAISANLGIIAIGTETNGSIICPSSINGIVGLKPTVGLISRQGIIPISFSQDTAGPMARTVRDIAISLGAMVGEDKNDTKTIGNTAFSHTDYTRFLTLNGLKGKRFGYIKEITKGASKKVDELFLQTLKVLEAQGATIVTIDNDFISDETHQKSFQIMVNEFKDGLNTYFSSLGKDAAVKNIDDLIAFNKNNKEELQYFGQEYLELAAKSNGINDKEYTKNLKIAQTGSREKGIDLVMKKYKLDAIISPATTEAWKTNLKTGDQYSFGSADAAAIAGYPSITLPMGYIDGLPVGILFSAGKWEEGKLINMAYTFEQTNPQRKVPEFLTGQ</sequence>
<keyword evidence="1" id="KW-0378">Hydrolase</keyword>
<reference evidence="1 2" key="1">
    <citation type="submission" date="2018-11" db="EMBL/GenBank/DDBJ databases">
        <title>Proposal to divide the Flavobacteriaceae and reorganize its genera based on Amino Acid Identity values calculated from whole genome sequences.</title>
        <authorList>
            <person name="Nicholson A.C."/>
            <person name="Gulvik C.A."/>
            <person name="Whitney A.M."/>
            <person name="Humrighouse B.W."/>
            <person name="Bell M."/>
            <person name="Holmes B."/>
            <person name="Steigerwalt A.G."/>
            <person name="Villarma A."/>
            <person name="Sheth M."/>
            <person name="Batra D."/>
            <person name="Pryor J."/>
            <person name="Bernardet J.-F."/>
            <person name="Hugo C."/>
            <person name="Kampfer P."/>
            <person name="Newman J."/>
            <person name="McQuiston J.R."/>
        </authorList>
    </citation>
    <scope>NUCLEOTIDE SEQUENCE [LARGE SCALE GENOMIC DNA]</scope>
    <source>
        <strain evidence="1 2">H5559</strain>
    </source>
</reference>